<gene>
    <name evidence="2" type="ORF">GQF63_17610</name>
</gene>
<accession>A0A6N8L291</accession>
<keyword evidence="3" id="KW-1185">Reference proteome</keyword>
<evidence type="ECO:0000313" key="2">
    <source>
        <dbReference type="EMBL" id="MVZ63843.1"/>
    </source>
</evidence>
<dbReference type="Proteomes" id="UP000435036">
    <property type="component" value="Unassembled WGS sequence"/>
</dbReference>
<evidence type="ECO:0000256" key="1">
    <source>
        <dbReference type="SAM" id="Phobius"/>
    </source>
</evidence>
<proteinExistence type="predicted"/>
<reference evidence="2 3" key="1">
    <citation type="submission" date="2019-12" db="EMBL/GenBank/DDBJ databases">
        <authorList>
            <person name="Dong K."/>
        </authorList>
    </citation>
    <scope>NUCLEOTIDE SEQUENCE [LARGE SCALE GENOMIC DNA]</scope>
    <source>
        <strain evidence="2 3">JCM 31225</strain>
    </source>
</reference>
<dbReference type="OrthoDB" id="714405at2"/>
<feature type="transmembrane region" description="Helical" evidence="1">
    <location>
        <begin position="6"/>
        <end position="29"/>
    </location>
</feature>
<sequence length="144" mass="16805">MFYQVTWLQFFTALLLIFTIYYLLVFILFDFKGITGVLKRFSPREGNDAPYTIETQEIEANEDSPLTIIQDEFVSQLRFYLEPYRSKVIDHERLKSVLAGLLIQYPEVSKYLGVHGIIDLVKEELSKEQINYNADLDLELLLGT</sequence>
<keyword evidence="1" id="KW-0472">Membrane</keyword>
<protein>
    <submittedName>
        <fullName evidence="2">Uncharacterized protein</fullName>
    </submittedName>
</protein>
<comment type="caution">
    <text evidence="2">The sequence shown here is derived from an EMBL/GenBank/DDBJ whole genome shotgun (WGS) entry which is preliminary data.</text>
</comment>
<organism evidence="2 3">
    <name type="scientific">Sphingobacterium humi</name>
    <dbReference type="NCBI Taxonomy" id="1796905"/>
    <lineage>
        <taxon>Bacteria</taxon>
        <taxon>Pseudomonadati</taxon>
        <taxon>Bacteroidota</taxon>
        <taxon>Sphingobacteriia</taxon>
        <taxon>Sphingobacteriales</taxon>
        <taxon>Sphingobacteriaceae</taxon>
        <taxon>Sphingobacterium</taxon>
    </lineage>
</organism>
<keyword evidence="1" id="KW-0812">Transmembrane</keyword>
<keyword evidence="1" id="KW-1133">Transmembrane helix</keyword>
<dbReference type="EMBL" id="WSQA01000016">
    <property type="protein sequence ID" value="MVZ63843.1"/>
    <property type="molecule type" value="Genomic_DNA"/>
</dbReference>
<dbReference type="RefSeq" id="WP_160370561.1">
    <property type="nucleotide sequence ID" value="NZ_WSQA01000016.1"/>
</dbReference>
<evidence type="ECO:0000313" key="3">
    <source>
        <dbReference type="Proteomes" id="UP000435036"/>
    </source>
</evidence>
<dbReference type="AlphaFoldDB" id="A0A6N8L291"/>
<name>A0A6N8L291_9SPHI</name>